<dbReference type="EMBL" id="FXTC01000005">
    <property type="protein sequence ID" value="SMO71982.1"/>
    <property type="molecule type" value="Genomic_DNA"/>
</dbReference>
<dbReference type="AlphaFoldDB" id="A0A521DK72"/>
<protein>
    <recommendedName>
        <fullName evidence="3">Conjugal transfer protein TraQ</fullName>
    </recommendedName>
</protein>
<dbReference type="Proteomes" id="UP000316916">
    <property type="component" value="Unassembled WGS sequence"/>
</dbReference>
<reference evidence="1 2" key="1">
    <citation type="submission" date="2017-05" db="EMBL/GenBank/DDBJ databases">
        <authorList>
            <person name="Varghese N."/>
            <person name="Submissions S."/>
        </authorList>
    </citation>
    <scope>NUCLEOTIDE SEQUENCE [LARGE SCALE GENOMIC DNA]</scope>
    <source>
        <strain evidence="1 2">DSM 29371</strain>
    </source>
</reference>
<organism evidence="1 2">
    <name type="scientific">Chryseobacterium rhizoplanae</name>
    <dbReference type="NCBI Taxonomy" id="1609531"/>
    <lineage>
        <taxon>Bacteria</taxon>
        <taxon>Pseudomonadati</taxon>
        <taxon>Bacteroidota</taxon>
        <taxon>Flavobacteriia</taxon>
        <taxon>Flavobacteriales</taxon>
        <taxon>Weeksellaceae</taxon>
        <taxon>Chryseobacterium group</taxon>
        <taxon>Chryseobacterium</taxon>
    </lineage>
</organism>
<evidence type="ECO:0000313" key="2">
    <source>
        <dbReference type="Proteomes" id="UP000316916"/>
    </source>
</evidence>
<dbReference type="RefSeq" id="WP_142718406.1">
    <property type="nucleotide sequence ID" value="NZ_FXTC01000005.1"/>
</dbReference>
<dbReference type="InterPro" id="IPR024355">
    <property type="entry name" value="TraQ_bacteroidetes"/>
</dbReference>
<sequence length="161" mass="18922">MNTIIKITRSTLSTLFILLVLLVSELGLSSCAQNDLEIRQNFPFEISVMPVPKNIAKDEYVEIRIKIHPEGNFEDTQYHLRYFQFEGTGKLQYYNTQPYFPNDSYRLFEREFRLYYTSTSDVSQSFTVWISDTFGNEKKIEFQFNSKKANGESHAIELMNI</sequence>
<gene>
    <name evidence="1" type="ORF">SAMN06265171_105185</name>
</gene>
<dbReference type="Pfam" id="PF12988">
    <property type="entry name" value="TraQ_transposon"/>
    <property type="match status" value="1"/>
</dbReference>
<accession>A0A521DK72</accession>
<name>A0A521DK72_9FLAO</name>
<dbReference type="InterPro" id="IPR038707">
    <property type="entry name" value="TraQ_sf"/>
</dbReference>
<evidence type="ECO:0008006" key="3">
    <source>
        <dbReference type="Google" id="ProtNLM"/>
    </source>
</evidence>
<keyword evidence="2" id="KW-1185">Reference proteome</keyword>
<dbReference type="Gene3D" id="2.60.40.2410">
    <property type="entry name" value="Uncharacterised protein PF12988, DUF3872"/>
    <property type="match status" value="1"/>
</dbReference>
<evidence type="ECO:0000313" key="1">
    <source>
        <dbReference type="EMBL" id="SMO71982.1"/>
    </source>
</evidence>
<proteinExistence type="predicted"/>